<accession>A0A1I8C1X3</accession>
<protein>
    <submittedName>
        <fullName evidence="3">EGF-like domain-containing protein</fullName>
    </submittedName>
</protein>
<dbReference type="InterPro" id="IPR000742">
    <property type="entry name" value="EGF"/>
</dbReference>
<dbReference type="Gene3D" id="2.10.25.10">
    <property type="entry name" value="Laminin"/>
    <property type="match status" value="1"/>
</dbReference>
<reference evidence="3" key="1">
    <citation type="submission" date="2016-11" db="UniProtKB">
        <authorList>
            <consortium name="WormBaseParasite"/>
        </authorList>
    </citation>
    <scope>IDENTIFICATION</scope>
</reference>
<dbReference type="WBParaSite" id="MhA1_Contig949.frz3.gene13">
    <property type="protein sequence ID" value="MhA1_Contig949.frz3.gene13"/>
    <property type="gene ID" value="MhA1_Contig949.frz3.gene13"/>
</dbReference>
<sequence>MNNTQNINSSSFPSLSIQPLGDLRIFGVSSRLVYEGSPCDAFPCWNGGICIELRKRKNLNLNKKYKQEEKIKKEGKKYFCKCGKYFGGEHCEERMVCGNFN</sequence>
<organism evidence="2 3">
    <name type="scientific">Meloidogyne hapla</name>
    <name type="common">Root-knot nematode worm</name>
    <dbReference type="NCBI Taxonomy" id="6305"/>
    <lineage>
        <taxon>Eukaryota</taxon>
        <taxon>Metazoa</taxon>
        <taxon>Ecdysozoa</taxon>
        <taxon>Nematoda</taxon>
        <taxon>Chromadorea</taxon>
        <taxon>Rhabditida</taxon>
        <taxon>Tylenchina</taxon>
        <taxon>Tylenchomorpha</taxon>
        <taxon>Tylenchoidea</taxon>
        <taxon>Meloidogynidae</taxon>
        <taxon>Meloidogyninae</taxon>
        <taxon>Meloidogyne</taxon>
    </lineage>
</organism>
<evidence type="ECO:0000313" key="3">
    <source>
        <dbReference type="WBParaSite" id="MhA1_Contig949.frz3.gene13"/>
    </source>
</evidence>
<dbReference type="AlphaFoldDB" id="A0A1I8C1X3"/>
<proteinExistence type="predicted"/>
<feature type="domain" description="EGF-like" evidence="1">
    <location>
        <begin position="80"/>
        <end position="91"/>
    </location>
</feature>
<name>A0A1I8C1X3_MELHA</name>
<dbReference type="PROSITE" id="PS00022">
    <property type="entry name" value="EGF_1"/>
    <property type="match status" value="1"/>
</dbReference>
<evidence type="ECO:0000313" key="2">
    <source>
        <dbReference type="Proteomes" id="UP000095281"/>
    </source>
</evidence>
<keyword evidence="2" id="KW-1185">Reference proteome</keyword>
<evidence type="ECO:0000259" key="1">
    <source>
        <dbReference type="PROSITE" id="PS00022"/>
    </source>
</evidence>
<dbReference type="Proteomes" id="UP000095281">
    <property type="component" value="Unplaced"/>
</dbReference>